<evidence type="ECO:0000313" key="2">
    <source>
        <dbReference type="Proteomes" id="UP000002837"/>
    </source>
</evidence>
<organism evidence="1 2">
    <name type="scientific">Leptospira borgpetersenii str. 200801926</name>
    <dbReference type="NCBI Taxonomy" id="1193009"/>
    <lineage>
        <taxon>Bacteria</taxon>
        <taxon>Pseudomonadati</taxon>
        <taxon>Spirochaetota</taxon>
        <taxon>Spirochaetia</taxon>
        <taxon>Leptospirales</taxon>
        <taxon>Leptospiraceae</taxon>
        <taxon>Leptospira</taxon>
    </lineage>
</organism>
<name>A0ABN0HTF0_LEPBO</name>
<accession>A0ABN0HTF0</accession>
<keyword evidence="2" id="KW-1185">Reference proteome</keyword>
<sequence length="41" mass="4833">MILVTDCIFNGKKGNYLETEISDTENQTKSDKYQMNRMCLR</sequence>
<gene>
    <name evidence="1" type="ORF">LEP1GSC128_0386</name>
</gene>
<reference evidence="1" key="1">
    <citation type="submission" date="2012-09" db="EMBL/GenBank/DDBJ databases">
        <authorList>
            <person name="Harkins D.M."/>
            <person name="Durkin A.S."/>
            <person name="Brinkac L.M."/>
            <person name="Selengut J.D."/>
            <person name="Sanka R."/>
            <person name="DePew J."/>
            <person name="Purushe J."/>
            <person name="Picardeau M."/>
            <person name="Werts C."/>
            <person name="Goarant C."/>
            <person name="Vinetz J.M."/>
            <person name="Sutton G.G."/>
            <person name="Nelson W.C."/>
            <person name="Fouts D.E."/>
        </authorList>
    </citation>
    <scope>NUCLEOTIDE SEQUENCE [LARGE SCALE GENOMIC DNA]</scope>
    <source>
        <strain evidence="1">200801926</strain>
    </source>
</reference>
<proteinExistence type="predicted"/>
<dbReference type="EMBL" id="AKWJ02000034">
    <property type="protein sequence ID" value="EKP11965.1"/>
    <property type="molecule type" value="Genomic_DNA"/>
</dbReference>
<evidence type="ECO:0000313" key="1">
    <source>
        <dbReference type="EMBL" id="EKP11965.1"/>
    </source>
</evidence>
<comment type="caution">
    <text evidence="1">The sequence shown here is derived from an EMBL/GenBank/DDBJ whole genome shotgun (WGS) entry which is preliminary data.</text>
</comment>
<protein>
    <submittedName>
        <fullName evidence="1">Uncharacterized protein</fullName>
    </submittedName>
</protein>
<dbReference type="Proteomes" id="UP000002837">
    <property type="component" value="Unassembled WGS sequence"/>
</dbReference>